<accession>A0A834JYQ8</accession>
<dbReference type="EMBL" id="JACSEA010000007">
    <property type="protein sequence ID" value="KAF7396132.1"/>
    <property type="molecule type" value="Genomic_DNA"/>
</dbReference>
<proteinExistence type="predicted"/>
<feature type="compositionally biased region" description="Polar residues" evidence="1">
    <location>
        <begin position="544"/>
        <end position="561"/>
    </location>
</feature>
<name>A0A834JYQ8_VESVU</name>
<reference evidence="2" key="1">
    <citation type="journal article" date="2020" name="G3 (Bethesda)">
        <title>High-Quality Assemblies for Three Invasive Social Wasps from the &lt;i&gt;Vespula&lt;/i&gt; Genus.</title>
        <authorList>
            <person name="Harrop T.W.R."/>
            <person name="Guhlin J."/>
            <person name="McLaughlin G.M."/>
            <person name="Permina E."/>
            <person name="Stockwell P."/>
            <person name="Gilligan J."/>
            <person name="Le Lec M.F."/>
            <person name="Gruber M.A.M."/>
            <person name="Quinn O."/>
            <person name="Lovegrove M."/>
            <person name="Duncan E.J."/>
            <person name="Remnant E.J."/>
            <person name="Van Eeckhoven J."/>
            <person name="Graham B."/>
            <person name="Knapp R.A."/>
            <person name="Langford K.W."/>
            <person name="Kronenberg Z."/>
            <person name="Press M.O."/>
            <person name="Eacker S.M."/>
            <person name="Wilson-Rankin E.E."/>
            <person name="Purcell J."/>
            <person name="Lester P.J."/>
            <person name="Dearden P.K."/>
        </authorList>
    </citation>
    <scope>NUCLEOTIDE SEQUENCE</scope>
    <source>
        <strain evidence="2">Marl-1</strain>
    </source>
</reference>
<evidence type="ECO:0000313" key="2">
    <source>
        <dbReference type="EMBL" id="KAF7396132.1"/>
    </source>
</evidence>
<keyword evidence="3" id="KW-1185">Reference proteome</keyword>
<evidence type="ECO:0000256" key="1">
    <source>
        <dbReference type="SAM" id="MobiDB-lite"/>
    </source>
</evidence>
<feature type="region of interest" description="Disordered" evidence="1">
    <location>
        <begin position="116"/>
        <end position="151"/>
    </location>
</feature>
<dbReference type="AlphaFoldDB" id="A0A834JYQ8"/>
<feature type="region of interest" description="Disordered" evidence="1">
    <location>
        <begin position="276"/>
        <end position="345"/>
    </location>
</feature>
<dbReference type="Proteomes" id="UP000614350">
    <property type="component" value="Unassembled WGS sequence"/>
</dbReference>
<protein>
    <submittedName>
        <fullName evidence="2">Uncharacterized protein</fullName>
    </submittedName>
</protein>
<evidence type="ECO:0000313" key="3">
    <source>
        <dbReference type="Proteomes" id="UP000614350"/>
    </source>
</evidence>
<comment type="caution">
    <text evidence="2">The sequence shown here is derived from an EMBL/GenBank/DDBJ whole genome shotgun (WGS) entry which is preliminary data.</text>
</comment>
<feature type="compositionally biased region" description="Polar residues" evidence="1">
    <location>
        <begin position="322"/>
        <end position="334"/>
    </location>
</feature>
<gene>
    <name evidence="2" type="ORF">HZH66_006994</name>
</gene>
<organism evidence="2 3">
    <name type="scientific">Vespula vulgaris</name>
    <name type="common">Yellow jacket</name>
    <name type="synonym">Wasp</name>
    <dbReference type="NCBI Taxonomy" id="7454"/>
    <lineage>
        <taxon>Eukaryota</taxon>
        <taxon>Metazoa</taxon>
        <taxon>Ecdysozoa</taxon>
        <taxon>Arthropoda</taxon>
        <taxon>Hexapoda</taxon>
        <taxon>Insecta</taxon>
        <taxon>Pterygota</taxon>
        <taxon>Neoptera</taxon>
        <taxon>Endopterygota</taxon>
        <taxon>Hymenoptera</taxon>
        <taxon>Apocrita</taxon>
        <taxon>Aculeata</taxon>
        <taxon>Vespoidea</taxon>
        <taxon>Vespidae</taxon>
        <taxon>Vespinae</taxon>
        <taxon>Vespula</taxon>
    </lineage>
</organism>
<sequence>MENNEEDVCHFKEIYKRKPCFTKSIAHYYAYPNYASGDPYSRCEHSMKHDVNQMVSCGRKKKSKTHRCPSCHCQLNFKRTSSKTRDIDNIEAVFKKTEHIFDSGLTNSGVKKSYSIPLSPKSDPRCHRTHYSKKTSNNCHRQKQHRNEEEDEKFTTIIDDIINKGVENECYNKYPNLPPINTSTNKDCHWKNDQLLQGIQDYSEPESDFLDKCCERYHRSKKCDNSMGEFESNLKKKESDWDEYRQYLKQQYHELDQLKYVSHLCGKLKNVDDQQCKEDDSSNIEQSERKKKPNFLEDETKRKKKEHHFNSELQGIGAKSSKGLQASTSNNKNVSEQRNDKTVQQVEASTSYHCIDGETDGDVDDFLEDEKLCRELKNISYLRPCRRSTTVKNRKVMKSFERTTCDGKEINEKNENSDVVEKSDQFDEDLDLHASKSHILNLIDKALSKEFGPLDAKKRDPVKEEITRQELCIEISRALQSDNCDSLAQTLLSNRGTPDYVRHLKILRWEYLNHIQDKLRKLYDLEKILDDCSSRNSLLTLQSHTNSTDQYKNSRAQVSHQQEQREFKTN</sequence>
<feature type="region of interest" description="Disordered" evidence="1">
    <location>
        <begin position="544"/>
        <end position="570"/>
    </location>
</feature>